<gene>
    <name evidence="2" type="ORF">FJZ47_09085</name>
</gene>
<evidence type="ECO:0000313" key="2">
    <source>
        <dbReference type="EMBL" id="MBM3223940.1"/>
    </source>
</evidence>
<sequence length="65" mass="6803">MPIFEYACDACGHTFERLTLRPQSVGQQPCPQCGSVQTTKVFSTFSTQGSVGASASGTTGAPAFR</sequence>
<dbReference type="Pfam" id="PF09723">
    <property type="entry name" value="Zn_ribbon_8"/>
    <property type="match status" value="1"/>
</dbReference>
<protein>
    <submittedName>
        <fullName evidence="2">Zinc ribbon domain-containing protein</fullName>
    </submittedName>
</protein>
<name>A0A937W1C9_UNCTE</name>
<dbReference type="EMBL" id="VGLS01000228">
    <property type="protein sequence ID" value="MBM3223940.1"/>
    <property type="molecule type" value="Genomic_DNA"/>
</dbReference>
<proteinExistence type="predicted"/>
<dbReference type="InterPro" id="IPR013429">
    <property type="entry name" value="Regulatory_FmdB_Zinc_ribbon"/>
</dbReference>
<dbReference type="AlphaFoldDB" id="A0A937W1C9"/>
<comment type="caution">
    <text evidence="2">The sequence shown here is derived from an EMBL/GenBank/DDBJ whole genome shotgun (WGS) entry which is preliminary data.</text>
</comment>
<reference evidence="2" key="1">
    <citation type="submission" date="2019-03" db="EMBL/GenBank/DDBJ databases">
        <title>Lake Tanganyika Metagenome-Assembled Genomes (MAGs).</title>
        <authorList>
            <person name="Tran P."/>
        </authorList>
    </citation>
    <scope>NUCLEOTIDE SEQUENCE</scope>
    <source>
        <strain evidence="2">K_DeepCast_65m_m2_066</strain>
    </source>
</reference>
<dbReference type="NCBIfam" id="TIGR02605">
    <property type="entry name" value="CxxC_CxxC_SSSS"/>
    <property type="match status" value="1"/>
</dbReference>
<accession>A0A937W1C9</accession>
<evidence type="ECO:0000313" key="3">
    <source>
        <dbReference type="Proteomes" id="UP000712673"/>
    </source>
</evidence>
<feature type="domain" description="Putative regulatory protein FmdB zinc ribbon" evidence="1">
    <location>
        <begin position="1"/>
        <end position="43"/>
    </location>
</feature>
<organism evidence="2 3">
    <name type="scientific">Tectimicrobiota bacterium</name>
    <dbReference type="NCBI Taxonomy" id="2528274"/>
    <lineage>
        <taxon>Bacteria</taxon>
        <taxon>Pseudomonadati</taxon>
        <taxon>Nitrospinota/Tectimicrobiota group</taxon>
        <taxon>Candidatus Tectimicrobiota</taxon>
    </lineage>
</organism>
<dbReference type="SMART" id="SM00834">
    <property type="entry name" value="CxxC_CXXC_SSSS"/>
    <property type="match status" value="1"/>
</dbReference>
<evidence type="ECO:0000259" key="1">
    <source>
        <dbReference type="SMART" id="SM00834"/>
    </source>
</evidence>
<dbReference type="Proteomes" id="UP000712673">
    <property type="component" value="Unassembled WGS sequence"/>
</dbReference>